<keyword evidence="2" id="KW-1185">Reference proteome</keyword>
<accession>A0A2V2N9M8</accession>
<evidence type="ECO:0000313" key="2">
    <source>
        <dbReference type="Proteomes" id="UP000245657"/>
    </source>
</evidence>
<reference evidence="1 2" key="1">
    <citation type="submission" date="2018-05" db="EMBL/GenBank/DDBJ databases">
        <title>Draft genome of Methanospirillum lacunae Ki8-1.</title>
        <authorList>
            <person name="Dueholm M.S."/>
            <person name="Nielsen P.H."/>
            <person name="Bakmann L.F."/>
            <person name="Otzen D.E."/>
        </authorList>
    </citation>
    <scope>NUCLEOTIDE SEQUENCE [LARGE SCALE GENOMIC DNA]</scope>
    <source>
        <strain evidence="1 2">Ki8-1</strain>
    </source>
</reference>
<dbReference type="EMBL" id="QGMY01000007">
    <property type="protein sequence ID" value="PWR71973.1"/>
    <property type="molecule type" value="Genomic_DNA"/>
</dbReference>
<comment type="caution">
    <text evidence="1">The sequence shown here is derived from an EMBL/GenBank/DDBJ whole genome shotgun (WGS) entry which is preliminary data.</text>
</comment>
<name>A0A2V2N9M8_9EURY</name>
<sequence length="285" mass="30756">MLMHLMGKIRMKKRDWSRFLILLMVGLFILPGFVSAIRPTSALYDQTGLTTTIDATCIGTLVVDHDMDWGQTNTPEGNLNSATLRGDEVRTDTTYRENTLAASGTTRYTKDFSMDGSNATQGTDNLGVRHTINYLANESEGGQMLYDEQGTITQYGRGTSNNTEVKCVFASGSGGAAGFGGYVSAGSLMDVKEVAAVTQMGGRMISADAKTPVNLRYAFDAQGLDTDTKDKLATGSASVYQTTNFETYGKDPSSTNTTTKIDDKQNTQARGLFDLAQTVGYTSTY</sequence>
<organism evidence="1 2">
    <name type="scientific">Methanospirillum lacunae</name>
    <dbReference type="NCBI Taxonomy" id="668570"/>
    <lineage>
        <taxon>Archaea</taxon>
        <taxon>Methanobacteriati</taxon>
        <taxon>Methanobacteriota</taxon>
        <taxon>Stenosarchaea group</taxon>
        <taxon>Methanomicrobia</taxon>
        <taxon>Methanomicrobiales</taxon>
        <taxon>Methanospirillaceae</taxon>
        <taxon>Methanospirillum</taxon>
    </lineage>
</organism>
<evidence type="ECO:0000313" key="1">
    <source>
        <dbReference type="EMBL" id="PWR71973.1"/>
    </source>
</evidence>
<dbReference type="Proteomes" id="UP000245657">
    <property type="component" value="Unassembled WGS sequence"/>
</dbReference>
<dbReference type="AlphaFoldDB" id="A0A2V2N9M8"/>
<protein>
    <submittedName>
        <fullName evidence="1">Uncharacterized protein</fullName>
    </submittedName>
</protein>
<gene>
    <name evidence="1" type="ORF">DK846_08225</name>
</gene>
<proteinExistence type="predicted"/>